<dbReference type="EMBL" id="GGMR01008728">
    <property type="protein sequence ID" value="MBY21347.1"/>
    <property type="molecule type" value="Transcribed_RNA"/>
</dbReference>
<accession>A0A2S2NW23</accession>
<gene>
    <name evidence="3" type="ORF">g.172472</name>
</gene>
<feature type="domain" description="Retrotransposon gag" evidence="2">
    <location>
        <begin position="345"/>
        <end position="432"/>
    </location>
</feature>
<dbReference type="PANTHER" id="PTHR33194">
    <property type="entry name" value="ZINC KNUCKLE DOMAINCONTAINING PROTEIN"/>
    <property type="match status" value="1"/>
</dbReference>
<evidence type="ECO:0000256" key="1">
    <source>
        <dbReference type="SAM" id="MobiDB-lite"/>
    </source>
</evidence>
<dbReference type="Pfam" id="PF03732">
    <property type="entry name" value="Retrotrans_gag"/>
    <property type="match status" value="1"/>
</dbReference>
<dbReference type="AlphaFoldDB" id="A0A2S2NW23"/>
<sequence length="664" mass="77062">MDNKFYIKRNTNNQIAKVTNSNILFLNKNFNSEINKVNLITLLRSIEENDLGDFFENSKFGKIPFSAIVVKQFTLCTLYEVKSLSKEEFNKLSPVEKKFEFIISQKTVAWIHLLDKSEVVGFLKFCNINCEESATLVELRNLAKAAVKNFRGEPFSSEENKESDDSIDLTFTEGNLSLNLNKSQPQFYDNNIEIKPQLQSQTILENKDNTVETGNAVDKLKNLLLLDLEKSISPVSNTKQSENLKFETKELNQNFNLENSLKYCPSILKTKTNNNNEVESELKTVDNTNKLNSNTKMARLQQFVPNIFNGSGDECVLEFFEYFNVVAIANDWTSQIKLTYLPLYIKNSAYKLYKTLIVNNSKLTFDEIERIFKDKFASPARNRMLRNKLRNKKLKSTETISEFLADILYLISQTNNTIPETEKIDIILDALTPEYYNTVIIMNNDTLDNLETNLKKIENSKLIKSDVQSINTVDIDNLKKENEFLKSKLNSLNNGNYNFNQKKKFINNTQNPYQNRQNFDINQNNSFNNMCNRNPYNNHNNFGNTNGLFIPNQSMMNSNYQSNFNPNNNNNNVYTKPKWNNHYKNMQPNQNNQPQNYYRNNNNNQKYNYNEPIANNYQTPSNNFHSQNVDVNNVTNQHANNQMANSNTLNANNTSYYNSNQKNF</sequence>
<dbReference type="InterPro" id="IPR005162">
    <property type="entry name" value="Retrotrans_gag_dom"/>
</dbReference>
<name>A0A2S2NW23_SCHGA</name>
<organism evidence="3">
    <name type="scientific">Schizaphis graminum</name>
    <name type="common">Green bug aphid</name>
    <dbReference type="NCBI Taxonomy" id="13262"/>
    <lineage>
        <taxon>Eukaryota</taxon>
        <taxon>Metazoa</taxon>
        <taxon>Ecdysozoa</taxon>
        <taxon>Arthropoda</taxon>
        <taxon>Hexapoda</taxon>
        <taxon>Insecta</taxon>
        <taxon>Pterygota</taxon>
        <taxon>Neoptera</taxon>
        <taxon>Paraneoptera</taxon>
        <taxon>Hemiptera</taxon>
        <taxon>Sternorrhyncha</taxon>
        <taxon>Aphidomorpha</taxon>
        <taxon>Aphidoidea</taxon>
        <taxon>Aphididae</taxon>
        <taxon>Aphidini</taxon>
        <taxon>Schizaphis</taxon>
    </lineage>
</organism>
<dbReference type="PANTHER" id="PTHR33194:SF4">
    <property type="entry name" value="CCHC-TYPE DOMAIN-CONTAINING PROTEIN"/>
    <property type="match status" value="1"/>
</dbReference>
<reference evidence="3" key="1">
    <citation type="submission" date="2018-04" db="EMBL/GenBank/DDBJ databases">
        <title>Transcriptome of Schizaphis graminum biotype I.</title>
        <authorList>
            <person name="Scully E.D."/>
            <person name="Geib S.M."/>
            <person name="Palmer N.A."/>
            <person name="Koch K."/>
            <person name="Bradshaw J."/>
            <person name="Heng-Moss T."/>
            <person name="Sarath G."/>
        </authorList>
    </citation>
    <scope>NUCLEOTIDE SEQUENCE</scope>
</reference>
<proteinExistence type="predicted"/>
<evidence type="ECO:0000313" key="3">
    <source>
        <dbReference type="EMBL" id="MBY21347.1"/>
    </source>
</evidence>
<feature type="region of interest" description="Disordered" evidence="1">
    <location>
        <begin position="583"/>
        <end position="604"/>
    </location>
</feature>
<evidence type="ECO:0000259" key="2">
    <source>
        <dbReference type="Pfam" id="PF03732"/>
    </source>
</evidence>
<feature type="region of interest" description="Disordered" evidence="1">
    <location>
        <begin position="643"/>
        <end position="664"/>
    </location>
</feature>
<protein>
    <recommendedName>
        <fullName evidence="2">Retrotransposon gag domain-containing protein</fullName>
    </recommendedName>
</protein>